<name>A0A2P7ZAU3_9PEZI</name>
<keyword evidence="6 7" id="KW-0472">Membrane</keyword>
<feature type="transmembrane region" description="Helical" evidence="7">
    <location>
        <begin position="378"/>
        <end position="398"/>
    </location>
</feature>
<dbReference type="OrthoDB" id="648861at2759"/>
<feature type="transmembrane region" description="Helical" evidence="7">
    <location>
        <begin position="473"/>
        <end position="493"/>
    </location>
</feature>
<feature type="transmembrane region" description="Helical" evidence="7">
    <location>
        <begin position="220"/>
        <end position="249"/>
    </location>
</feature>
<evidence type="ECO:0000256" key="7">
    <source>
        <dbReference type="RuleBase" id="RU365065"/>
    </source>
</evidence>
<dbReference type="GO" id="GO:0005381">
    <property type="term" value="F:iron ion transmembrane transporter activity"/>
    <property type="evidence" value="ECO:0007669"/>
    <property type="project" value="UniProtKB-UniRule"/>
</dbReference>
<evidence type="ECO:0000313" key="9">
    <source>
        <dbReference type="EMBL" id="PSK45321.1"/>
    </source>
</evidence>
<dbReference type="InterPro" id="IPR009716">
    <property type="entry name" value="Ferroportin-1"/>
</dbReference>
<feature type="transmembrane region" description="Helical" evidence="7">
    <location>
        <begin position="97"/>
        <end position="119"/>
    </location>
</feature>
<comment type="caution">
    <text evidence="7">Lacks conserved residue(s) required for the propagation of feature annotation.</text>
</comment>
<keyword evidence="3 7" id="KW-0813">Transport</keyword>
<dbReference type="EMBL" id="NHZQ01000251">
    <property type="protein sequence ID" value="PSK45321.1"/>
    <property type="molecule type" value="Genomic_DNA"/>
</dbReference>
<dbReference type="GO" id="GO:0016020">
    <property type="term" value="C:membrane"/>
    <property type="evidence" value="ECO:0007669"/>
    <property type="project" value="UniProtKB-SubCell"/>
</dbReference>
<dbReference type="Pfam" id="PF06963">
    <property type="entry name" value="FPN1"/>
    <property type="match status" value="1"/>
</dbReference>
<evidence type="ECO:0000256" key="3">
    <source>
        <dbReference type="ARBA" id="ARBA00022448"/>
    </source>
</evidence>
<dbReference type="Proteomes" id="UP000243723">
    <property type="component" value="Unassembled WGS sequence"/>
</dbReference>
<keyword evidence="7" id="KW-0406">Ion transport</keyword>
<keyword evidence="4 7" id="KW-0812">Transmembrane</keyword>
<comment type="caution">
    <text evidence="9">The sequence shown here is derived from an EMBL/GenBank/DDBJ whole genome shotgun (WGS) entry which is preliminary data.</text>
</comment>
<dbReference type="PANTHER" id="PTHR11660:SF57">
    <property type="entry name" value="SOLUTE CARRIER FAMILY 40 MEMBER"/>
    <property type="match status" value="1"/>
</dbReference>
<dbReference type="STRING" id="40998.A0A2P7ZAU3"/>
<organism evidence="9 10">
    <name type="scientific">Elsinoe australis</name>
    <dbReference type="NCBI Taxonomy" id="40998"/>
    <lineage>
        <taxon>Eukaryota</taxon>
        <taxon>Fungi</taxon>
        <taxon>Dikarya</taxon>
        <taxon>Ascomycota</taxon>
        <taxon>Pezizomycotina</taxon>
        <taxon>Dothideomycetes</taxon>
        <taxon>Dothideomycetidae</taxon>
        <taxon>Myriangiales</taxon>
        <taxon>Elsinoaceae</taxon>
        <taxon>Elsinoe</taxon>
    </lineage>
</organism>
<proteinExistence type="inferred from homology"/>
<dbReference type="PANTHER" id="PTHR11660">
    <property type="entry name" value="SOLUTE CARRIER FAMILY 40 MEMBER"/>
    <property type="match status" value="1"/>
</dbReference>
<accession>A0A2P7ZAU3</accession>
<keyword evidence="10" id="KW-1185">Reference proteome</keyword>
<feature type="transmembrane region" description="Helical" evidence="7">
    <location>
        <begin position="163"/>
        <end position="181"/>
    </location>
</feature>
<evidence type="ECO:0000256" key="1">
    <source>
        <dbReference type="ARBA" id="ARBA00004141"/>
    </source>
</evidence>
<feature type="transmembrane region" description="Helical" evidence="7">
    <location>
        <begin position="140"/>
        <end position="157"/>
    </location>
</feature>
<feature type="transmembrane region" description="Helical" evidence="7">
    <location>
        <begin position="312"/>
        <end position="337"/>
    </location>
</feature>
<feature type="transmembrane region" description="Helical" evidence="7">
    <location>
        <begin position="349"/>
        <end position="372"/>
    </location>
</feature>
<evidence type="ECO:0000256" key="5">
    <source>
        <dbReference type="ARBA" id="ARBA00022989"/>
    </source>
</evidence>
<reference evidence="9 10" key="1">
    <citation type="submission" date="2017-05" db="EMBL/GenBank/DDBJ databases">
        <title>Draft genome sequence of Elsinoe australis.</title>
        <authorList>
            <person name="Cheng Q."/>
        </authorList>
    </citation>
    <scope>NUCLEOTIDE SEQUENCE [LARGE SCALE GENOMIC DNA]</scope>
    <source>
        <strain evidence="9 10">NL1</strain>
    </source>
</reference>
<sequence length="533" mass="58384">MGSTNSDAPSVVNLNLPDPSAADENLEDGGQADHDSEQQPFMPESRLTQLETDHHVISDLTGIQRKLYVSHTIATWNSRMFEFGAVLFLSTKYPDTLLPASIYALSRAFAAVLLSSWIGKIVDTISRIVVVQLSIVGQRLAVLISCALIYLLTLLVHKNGIPAWLIIAGLCLLACVEKLSATMNTIAIERDWVVVIAGSATETLRAMNSTMRRIDLTCKLFGPLMIAFVHGWSARLGILMTFATALLSIPSEYLLIARVHKACPDLQSKPTATAKDTSKSNQSAWYSRVGDWLVASSRSTIEDLTYYGSHEAFLPSFSLALLYLTVLSFGGQMVNYLVSRSLASSTIGLLRTGSAVFEISATWIAPLIMGRIGAVRSGIWLLNWQLGCLAIATATMWVQDTTFGGLWIFLPSVMLSRAGLWGFDLTAQYLIQEEVEAEGRGRFSSIEASFQNLFELCAFATTIVFSKPEQFKIPAVISAAATASAAFTYALYVRKQRGHLFHQSRCLQSRGAKSMAPGGQYQRLEQPIELEEA</sequence>
<evidence type="ECO:0000256" key="2">
    <source>
        <dbReference type="ARBA" id="ARBA00006279"/>
    </source>
</evidence>
<gene>
    <name evidence="9" type="ORF">B9Z65_2461</name>
</gene>
<comment type="subcellular location">
    <subcellularLocation>
        <location evidence="1 7">Membrane</location>
        <topology evidence="1 7">Multi-pass membrane protein</topology>
    </subcellularLocation>
</comment>
<dbReference type="AlphaFoldDB" id="A0A2P7ZAU3"/>
<feature type="region of interest" description="Disordered" evidence="8">
    <location>
        <begin position="1"/>
        <end position="39"/>
    </location>
</feature>
<evidence type="ECO:0000256" key="8">
    <source>
        <dbReference type="SAM" id="MobiDB-lite"/>
    </source>
</evidence>
<dbReference type="CDD" id="cd17480">
    <property type="entry name" value="MFS_SLC40A1_like"/>
    <property type="match status" value="1"/>
</dbReference>
<dbReference type="SUPFAM" id="SSF103473">
    <property type="entry name" value="MFS general substrate transporter"/>
    <property type="match status" value="1"/>
</dbReference>
<evidence type="ECO:0000313" key="10">
    <source>
        <dbReference type="Proteomes" id="UP000243723"/>
    </source>
</evidence>
<evidence type="ECO:0000256" key="6">
    <source>
        <dbReference type="ARBA" id="ARBA00023136"/>
    </source>
</evidence>
<protein>
    <recommendedName>
        <fullName evidence="7">Solute carrier family 40 member</fullName>
    </recommendedName>
</protein>
<comment type="similarity">
    <text evidence="2 7">Belongs to the ferroportin (FP) (TC 2.A.100) family. SLC40A subfamily.</text>
</comment>
<dbReference type="InterPro" id="IPR036259">
    <property type="entry name" value="MFS_trans_sf"/>
</dbReference>
<feature type="transmembrane region" description="Helical" evidence="7">
    <location>
        <begin position="405"/>
        <end position="423"/>
    </location>
</feature>
<comment type="function">
    <text evidence="7">May be involved in iron transport and iron homeostasis.</text>
</comment>
<keyword evidence="5 7" id="KW-1133">Transmembrane helix</keyword>
<evidence type="ECO:0000256" key="4">
    <source>
        <dbReference type="ARBA" id="ARBA00022692"/>
    </source>
</evidence>